<evidence type="ECO:0000313" key="1">
    <source>
        <dbReference type="EMBL" id="KAJ8686590.1"/>
    </source>
</evidence>
<reference evidence="1" key="1">
    <citation type="submission" date="2023-04" db="EMBL/GenBank/DDBJ databases">
        <title>A chromosome-level genome assembly of the parasitoid wasp Eretmocerus hayati.</title>
        <authorList>
            <person name="Zhong Y."/>
            <person name="Liu S."/>
            <person name="Liu Y."/>
        </authorList>
    </citation>
    <scope>NUCLEOTIDE SEQUENCE</scope>
    <source>
        <strain evidence="1">ZJU_SS_LIU_2023</strain>
    </source>
</reference>
<protein>
    <submittedName>
        <fullName evidence="1">Uncharacterized protein</fullName>
    </submittedName>
</protein>
<comment type="caution">
    <text evidence="1">The sequence shown here is derived from an EMBL/GenBank/DDBJ whole genome shotgun (WGS) entry which is preliminary data.</text>
</comment>
<proteinExistence type="predicted"/>
<gene>
    <name evidence="1" type="ORF">QAD02_022384</name>
</gene>
<organism evidence="1 2">
    <name type="scientific">Eretmocerus hayati</name>
    <dbReference type="NCBI Taxonomy" id="131215"/>
    <lineage>
        <taxon>Eukaryota</taxon>
        <taxon>Metazoa</taxon>
        <taxon>Ecdysozoa</taxon>
        <taxon>Arthropoda</taxon>
        <taxon>Hexapoda</taxon>
        <taxon>Insecta</taxon>
        <taxon>Pterygota</taxon>
        <taxon>Neoptera</taxon>
        <taxon>Endopterygota</taxon>
        <taxon>Hymenoptera</taxon>
        <taxon>Apocrita</taxon>
        <taxon>Proctotrupomorpha</taxon>
        <taxon>Chalcidoidea</taxon>
        <taxon>Aphelinidae</taxon>
        <taxon>Aphelininae</taxon>
        <taxon>Eretmocerus</taxon>
    </lineage>
</organism>
<name>A0ACC2PSM1_9HYME</name>
<sequence length="260" mass="29883">MSGVKDEDDESVSKNGQTKRGGDPGASRHGNFINYYQFHPAEERVRQLPRELLIPNRPGQNFVALDVGCNSGDLTIELHKFLSENLPDRKVSILGIDLDPVLIERAQEKNYHPELVRFECLDFLSDNRESIVADYLSQRQVDRFDLSFCLSVTMWVHANTGDAGLEHLLTELCSMSESVLLEPQPWRCYRAASRRLRRAGQPELDLDRLKHRSDDQLLRFMNSVISDQAGFHRTHTSAENDWGRRLMLFQRSSQWSGQVE</sequence>
<accession>A0ACC2PSM1</accession>
<dbReference type="Proteomes" id="UP001239111">
    <property type="component" value="Chromosome 1"/>
</dbReference>
<evidence type="ECO:0000313" key="2">
    <source>
        <dbReference type="Proteomes" id="UP001239111"/>
    </source>
</evidence>
<dbReference type="EMBL" id="CM056741">
    <property type="protein sequence ID" value="KAJ8686590.1"/>
    <property type="molecule type" value="Genomic_DNA"/>
</dbReference>
<keyword evidence="2" id="KW-1185">Reference proteome</keyword>